<organism evidence="9">
    <name type="scientific">Candidatus Kentrum eta</name>
    <dbReference type="NCBI Taxonomy" id="2126337"/>
    <lineage>
        <taxon>Bacteria</taxon>
        <taxon>Pseudomonadati</taxon>
        <taxon>Pseudomonadota</taxon>
        <taxon>Gammaproteobacteria</taxon>
        <taxon>Candidatus Kentrum</taxon>
    </lineage>
</organism>
<keyword evidence="6" id="KW-0680">Restriction system</keyword>
<dbReference type="PRINTS" id="PR00507">
    <property type="entry name" value="N12N6MTFRASE"/>
</dbReference>
<evidence type="ECO:0000256" key="1">
    <source>
        <dbReference type="ARBA" id="ARBA00006594"/>
    </source>
</evidence>
<evidence type="ECO:0000313" key="9">
    <source>
        <dbReference type="EMBL" id="VFJ97066.1"/>
    </source>
</evidence>
<evidence type="ECO:0000256" key="5">
    <source>
        <dbReference type="ARBA" id="ARBA00022691"/>
    </source>
</evidence>
<keyword evidence="5" id="KW-0949">S-adenosyl-L-methionine</keyword>
<feature type="domain" description="Type II methyltransferase M.TaqI-like" evidence="8">
    <location>
        <begin position="173"/>
        <end position="268"/>
    </location>
</feature>
<dbReference type="Gene3D" id="3.40.50.150">
    <property type="entry name" value="Vaccinia Virus protein VP39"/>
    <property type="match status" value="1"/>
</dbReference>
<evidence type="ECO:0000259" key="8">
    <source>
        <dbReference type="Pfam" id="PF07669"/>
    </source>
</evidence>
<dbReference type="PROSITE" id="PS00092">
    <property type="entry name" value="N6_MTASE"/>
    <property type="match status" value="1"/>
</dbReference>
<evidence type="ECO:0000256" key="3">
    <source>
        <dbReference type="ARBA" id="ARBA00022603"/>
    </source>
</evidence>
<evidence type="ECO:0000256" key="6">
    <source>
        <dbReference type="ARBA" id="ARBA00022747"/>
    </source>
</evidence>
<dbReference type="GO" id="GO:0009007">
    <property type="term" value="F:site-specific DNA-methyltransferase (adenine-specific) activity"/>
    <property type="evidence" value="ECO:0007669"/>
    <property type="project" value="UniProtKB-EC"/>
</dbReference>
<name>A0A450UWZ4_9GAMM</name>
<comment type="catalytic activity">
    <reaction evidence="7">
        <text>a 2'-deoxyadenosine in DNA + S-adenosyl-L-methionine = an N(6)-methyl-2'-deoxyadenosine in DNA + S-adenosyl-L-homocysteine + H(+)</text>
        <dbReference type="Rhea" id="RHEA:15197"/>
        <dbReference type="Rhea" id="RHEA-COMP:12418"/>
        <dbReference type="Rhea" id="RHEA-COMP:12419"/>
        <dbReference type="ChEBI" id="CHEBI:15378"/>
        <dbReference type="ChEBI" id="CHEBI:57856"/>
        <dbReference type="ChEBI" id="CHEBI:59789"/>
        <dbReference type="ChEBI" id="CHEBI:90615"/>
        <dbReference type="ChEBI" id="CHEBI:90616"/>
        <dbReference type="EC" id="2.1.1.72"/>
    </reaction>
</comment>
<protein>
    <recommendedName>
        <fullName evidence="2">site-specific DNA-methyltransferase (adenine-specific)</fullName>
        <ecNumber evidence="2">2.1.1.72</ecNumber>
    </recommendedName>
</protein>
<dbReference type="GO" id="GO:0009307">
    <property type="term" value="P:DNA restriction-modification system"/>
    <property type="evidence" value="ECO:0007669"/>
    <property type="project" value="UniProtKB-KW"/>
</dbReference>
<keyword evidence="4 9" id="KW-0808">Transferase</keyword>
<dbReference type="GO" id="GO:0032259">
    <property type="term" value="P:methylation"/>
    <property type="evidence" value="ECO:0007669"/>
    <property type="project" value="UniProtKB-KW"/>
</dbReference>
<evidence type="ECO:0000256" key="2">
    <source>
        <dbReference type="ARBA" id="ARBA00011900"/>
    </source>
</evidence>
<gene>
    <name evidence="9" type="ORF">BECKH772B_GA0070898_1010312</name>
</gene>
<dbReference type="InterPro" id="IPR002052">
    <property type="entry name" value="DNA_methylase_N6_adenine_CS"/>
</dbReference>
<dbReference type="InterPro" id="IPR029063">
    <property type="entry name" value="SAM-dependent_MTases_sf"/>
</dbReference>
<proteinExistence type="inferred from homology"/>
<dbReference type="EC" id="2.1.1.72" evidence="2"/>
<evidence type="ECO:0000256" key="4">
    <source>
        <dbReference type="ARBA" id="ARBA00022679"/>
    </source>
</evidence>
<keyword evidence="3 9" id="KW-0489">Methyltransferase</keyword>
<dbReference type="AlphaFoldDB" id="A0A450UWZ4"/>
<dbReference type="PANTHER" id="PTHR33841:SF5">
    <property type="entry name" value="DNA METHYLASE (MODIFICATION METHYLASE) (METHYLTRANSFERASE)-RELATED"/>
    <property type="match status" value="1"/>
</dbReference>
<sequence>MYIVPIFLVVLFKILTIKDYNWHRVMHSPVRPVAIIFTNDMSLLPEIEQSRSTAPKVAVPGRKSQLGQFFTPVGIARYMASLFVRNVREDCRLLDPGAGIGVLSSAFLDRWASGDIGLQSIELDAFEIDDSLHHHLTRTLEKYGEYPDITLTIRNTDFIHTAVNWLSGDFFAETLPRYTHVILNPPYRKIRSGSAHRAALRRVGIETVNLYSAFVALSLFLQDDHGQLVAIIPRSFCNGPYYCPFRHFMLERAFIRHIHLFETRNKAFKDDDVLQENIIIRLERGVRQGSVTVSTSTDDSFTDLICQEHSFDQIVFPNDPGRFIHVPTSFETNPIELYSAIRYSLTDIAVKVSTGPVVDFRVREHLRDMPTMGAVPLLYPGHFTRKGIEWPKAGMKKPNAIQRNRDTEKWLYPNGFYCLVRRFSSKEEKRRIVASVVDPLHFASAPVLGFENHLNVFHDNKRGLPKTLAHGLAAFLNTTAVDEHFRSFNGHTQVNATDLKFMKYPSRDALIALGKRALEHDKLTQTMIDDRLGTLTV</sequence>
<dbReference type="Pfam" id="PF07669">
    <property type="entry name" value="Eco57I"/>
    <property type="match status" value="1"/>
</dbReference>
<dbReference type="InterPro" id="IPR050953">
    <property type="entry name" value="N4_N6_ade-DNA_methylase"/>
</dbReference>
<dbReference type="EMBL" id="CAADFI010000103">
    <property type="protein sequence ID" value="VFJ97066.1"/>
    <property type="molecule type" value="Genomic_DNA"/>
</dbReference>
<dbReference type="InterPro" id="IPR011639">
    <property type="entry name" value="MethylTrfase_TaqI-like_dom"/>
</dbReference>
<dbReference type="GO" id="GO:0003676">
    <property type="term" value="F:nucleic acid binding"/>
    <property type="evidence" value="ECO:0007669"/>
    <property type="project" value="InterPro"/>
</dbReference>
<comment type="similarity">
    <text evidence="1">Belongs to the N(4)/N(6)-methyltransferase family.</text>
</comment>
<dbReference type="SUPFAM" id="SSF53335">
    <property type="entry name" value="S-adenosyl-L-methionine-dependent methyltransferases"/>
    <property type="match status" value="1"/>
</dbReference>
<reference evidence="9" key="1">
    <citation type="submission" date="2019-02" db="EMBL/GenBank/DDBJ databases">
        <authorList>
            <person name="Gruber-Vodicka R. H."/>
            <person name="Seah K. B. B."/>
        </authorList>
    </citation>
    <scope>NUCLEOTIDE SEQUENCE</scope>
    <source>
        <strain evidence="9">BECK_SA2B20</strain>
    </source>
</reference>
<accession>A0A450UWZ4</accession>
<dbReference type="PANTHER" id="PTHR33841">
    <property type="entry name" value="DNA METHYLTRANSFERASE YEEA-RELATED"/>
    <property type="match status" value="1"/>
</dbReference>
<evidence type="ECO:0000256" key="7">
    <source>
        <dbReference type="ARBA" id="ARBA00047942"/>
    </source>
</evidence>